<reference evidence="4 5" key="1">
    <citation type="submission" date="2020-07" db="EMBL/GenBank/DDBJ databases">
        <title>Pusillimonas sp. nov., isolated from poultry manure in Taiwan.</title>
        <authorList>
            <person name="Lin S.-Y."/>
            <person name="Tang Y.-S."/>
            <person name="Young C.-C."/>
        </authorList>
    </citation>
    <scope>NUCLEOTIDE SEQUENCE [LARGE SCALE GENOMIC DNA]</scope>
    <source>
        <strain evidence="4 5">CC-YST705</strain>
    </source>
</reference>
<dbReference type="Gene3D" id="3.90.190.10">
    <property type="entry name" value="Protein tyrosine phosphatase superfamily"/>
    <property type="match status" value="1"/>
</dbReference>
<dbReference type="PANTHER" id="PTHR31126">
    <property type="entry name" value="TYROSINE-PROTEIN PHOSPHATASE"/>
    <property type="match status" value="1"/>
</dbReference>
<dbReference type="Pfam" id="PF13350">
    <property type="entry name" value="Y_phosphatase3"/>
    <property type="match status" value="1"/>
</dbReference>
<dbReference type="InterPro" id="IPR000387">
    <property type="entry name" value="Tyr_Pase_dom"/>
</dbReference>
<comment type="caution">
    <text evidence="4">The sequence shown here is derived from an EMBL/GenBank/DDBJ whole genome shotgun (WGS) entry which is preliminary data.</text>
</comment>
<gene>
    <name evidence="4" type="ORF">H0484_03040</name>
</gene>
<dbReference type="SUPFAM" id="SSF52799">
    <property type="entry name" value="(Phosphotyrosine protein) phosphatases II"/>
    <property type="match status" value="1"/>
</dbReference>
<dbReference type="InterPro" id="IPR029021">
    <property type="entry name" value="Prot-tyrosine_phosphatase-like"/>
</dbReference>
<dbReference type="RefSeq" id="WP_226952953.1">
    <property type="nucleotide sequence ID" value="NZ_JACDXW010000001.1"/>
</dbReference>
<dbReference type="InterPro" id="IPR026893">
    <property type="entry name" value="Tyr/Ser_Pase_IphP-type"/>
</dbReference>
<dbReference type="PROSITE" id="PS50056">
    <property type="entry name" value="TYR_PHOSPHATASE_2"/>
    <property type="match status" value="1"/>
</dbReference>
<proteinExistence type="inferred from homology"/>
<feature type="region of interest" description="Disordered" evidence="2">
    <location>
        <begin position="1"/>
        <end position="25"/>
    </location>
</feature>
<dbReference type="PANTHER" id="PTHR31126:SF1">
    <property type="entry name" value="TYROSINE SPECIFIC PROTEIN PHOSPHATASES DOMAIN-CONTAINING PROTEIN"/>
    <property type="match status" value="1"/>
</dbReference>
<protein>
    <submittedName>
        <fullName evidence="4">Tyrosine-protein phosphatase</fullName>
    </submittedName>
</protein>
<dbReference type="InterPro" id="IPR016130">
    <property type="entry name" value="Tyr_Pase_AS"/>
</dbReference>
<organism evidence="4 5">
    <name type="scientific">Mesopusillimonas faecipullorum</name>
    <dbReference type="NCBI Taxonomy" id="2755040"/>
    <lineage>
        <taxon>Bacteria</taxon>
        <taxon>Pseudomonadati</taxon>
        <taxon>Pseudomonadota</taxon>
        <taxon>Betaproteobacteria</taxon>
        <taxon>Burkholderiales</taxon>
        <taxon>Alcaligenaceae</taxon>
        <taxon>Mesopusillimonas</taxon>
    </lineage>
</organism>
<keyword evidence="5" id="KW-1185">Reference proteome</keyword>
<comment type="similarity">
    <text evidence="1">Belongs to the protein-tyrosine phosphatase family.</text>
</comment>
<name>A0ABS8C9M2_9BURK</name>
<sequence>MITHKLPPNFRDLGGHPTANGTAVTPGRIFRSSQLSGMPEGMVRGLEELGIRFIYDFRTAAEREQYPDVPMPGVQNVWLDVLSNDPGSLAAMMQQLLQEPRKLSQDLTPEKVEALYGTVYENLVSLPGACKAYGAFFSSLLQDSGTPRVFHCTAGKDRTGWAAAMLLLLLGVSHEDVLADYLASNEQLLQGYSSTIEAFVAAGGDRAVVESLIRAHPEYLEAGLASLMRTYESISNYFSRGLGISLEEQSTLILAYTS</sequence>
<evidence type="ECO:0000259" key="3">
    <source>
        <dbReference type="PROSITE" id="PS50056"/>
    </source>
</evidence>
<dbReference type="PROSITE" id="PS00383">
    <property type="entry name" value="TYR_PHOSPHATASE_1"/>
    <property type="match status" value="1"/>
</dbReference>
<dbReference type="EMBL" id="JACDXW010000001">
    <property type="protein sequence ID" value="MCB5362730.1"/>
    <property type="molecule type" value="Genomic_DNA"/>
</dbReference>
<evidence type="ECO:0000313" key="5">
    <source>
        <dbReference type="Proteomes" id="UP000776983"/>
    </source>
</evidence>
<evidence type="ECO:0000256" key="2">
    <source>
        <dbReference type="SAM" id="MobiDB-lite"/>
    </source>
</evidence>
<evidence type="ECO:0000256" key="1">
    <source>
        <dbReference type="ARBA" id="ARBA00009580"/>
    </source>
</evidence>
<evidence type="ECO:0000313" key="4">
    <source>
        <dbReference type="EMBL" id="MCB5362730.1"/>
    </source>
</evidence>
<accession>A0ABS8C9M2</accession>
<feature type="domain" description="Tyrosine specific protein phosphatases" evidence="3">
    <location>
        <begin position="134"/>
        <end position="196"/>
    </location>
</feature>
<dbReference type="Proteomes" id="UP000776983">
    <property type="component" value="Unassembled WGS sequence"/>
</dbReference>